<dbReference type="Proteomes" id="UP000254465">
    <property type="component" value="Unassembled WGS sequence"/>
</dbReference>
<feature type="domain" description="Tyr recombinase" evidence="3">
    <location>
        <begin position="158"/>
        <end position="329"/>
    </location>
</feature>
<dbReference type="PANTHER" id="PTHR30349:SF64">
    <property type="entry name" value="PROPHAGE INTEGRASE INTD-RELATED"/>
    <property type="match status" value="1"/>
</dbReference>
<protein>
    <submittedName>
        <fullName evidence="4">Prophage integrase</fullName>
    </submittedName>
</protein>
<evidence type="ECO:0000256" key="2">
    <source>
        <dbReference type="ARBA" id="ARBA00023172"/>
    </source>
</evidence>
<dbReference type="PROSITE" id="PS51898">
    <property type="entry name" value="TYR_RECOMBINASE"/>
    <property type="match status" value="1"/>
</dbReference>
<dbReference type="InterPro" id="IPR050090">
    <property type="entry name" value="Tyrosine_recombinase_XerCD"/>
</dbReference>
<dbReference type="GO" id="GO:0003677">
    <property type="term" value="F:DNA binding"/>
    <property type="evidence" value="ECO:0007669"/>
    <property type="project" value="InterPro"/>
</dbReference>
<dbReference type="EMBL" id="UGHK01000003">
    <property type="protein sequence ID" value="STO91975.1"/>
    <property type="molecule type" value="Genomic_DNA"/>
</dbReference>
<dbReference type="GO" id="GO:0006310">
    <property type="term" value="P:DNA recombination"/>
    <property type="evidence" value="ECO:0007669"/>
    <property type="project" value="UniProtKB-KW"/>
</dbReference>
<reference evidence="4 5" key="1">
    <citation type="submission" date="2018-06" db="EMBL/GenBank/DDBJ databases">
        <authorList>
            <consortium name="Pathogen Informatics"/>
            <person name="Doyle S."/>
        </authorList>
    </citation>
    <scope>NUCLEOTIDE SEQUENCE [LARGE SCALE GENOMIC DNA]</scope>
    <source>
        <strain evidence="4 5">NCTC11296</strain>
    </source>
</reference>
<dbReference type="PANTHER" id="PTHR30349">
    <property type="entry name" value="PHAGE INTEGRASE-RELATED"/>
    <property type="match status" value="1"/>
</dbReference>
<evidence type="ECO:0000259" key="3">
    <source>
        <dbReference type="PROSITE" id="PS51898"/>
    </source>
</evidence>
<dbReference type="InterPro" id="IPR002104">
    <property type="entry name" value="Integrase_catalytic"/>
</dbReference>
<dbReference type="Gene3D" id="1.10.443.10">
    <property type="entry name" value="Intergrase catalytic core"/>
    <property type="match status" value="1"/>
</dbReference>
<dbReference type="InterPro" id="IPR013762">
    <property type="entry name" value="Integrase-like_cat_sf"/>
</dbReference>
<evidence type="ECO:0000256" key="1">
    <source>
        <dbReference type="ARBA" id="ARBA00022908"/>
    </source>
</evidence>
<dbReference type="SUPFAM" id="SSF56349">
    <property type="entry name" value="DNA breaking-rejoining enzymes"/>
    <property type="match status" value="1"/>
</dbReference>
<gene>
    <name evidence="4" type="ORF">NCTC11296_03107</name>
</gene>
<evidence type="ECO:0000313" key="4">
    <source>
        <dbReference type="EMBL" id="STO91975.1"/>
    </source>
</evidence>
<name>A0A377IUN4_AVIPA</name>
<dbReference type="Pfam" id="PF00589">
    <property type="entry name" value="Phage_integrase"/>
    <property type="match status" value="1"/>
</dbReference>
<dbReference type="RefSeq" id="WP_017807448.1">
    <property type="nucleotide sequence ID" value="NZ_PQVK01000009.1"/>
</dbReference>
<dbReference type="InterPro" id="IPR011010">
    <property type="entry name" value="DNA_brk_join_enz"/>
</dbReference>
<proteinExistence type="predicted"/>
<keyword evidence="2" id="KW-0233">DNA recombination</keyword>
<keyword evidence="1" id="KW-0229">DNA integration</keyword>
<dbReference type="CDD" id="cd00796">
    <property type="entry name" value="INT_Rci_Hp1_C"/>
    <property type="match status" value="1"/>
</dbReference>
<accession>A0A377IUN4</accession>
<organism evidence="4 5">
    <name type="scientific">Avibacterium paragallinarum</name>
    <name type="common">Haemophilus gallinarum</name>
    <dbReference type="NCBI Taxonomy" id="728"/>
    <lineage>
        <taxon>Bacteria</taxon>
        <taxon>Pseudomonadati</taxon>
        <taxon>Pseudomonadota</taxon>
        <taxon>Gammaproteobacteria</taxon>
        <taxon>Pasteurellales</taxon>
        <taxon>Pasteurellaceae</taxon>
        <taxon>Avibacterium</taxon>
    </lineage>
</organism>
<dbReference type="GO" id="GO:0015074">
    <property type="term" value="P:DNA integration"/>
    <property type="evidence" value="ECO:0007669"/>
    <property type="project" value="UniProtKB-KW"/>
</dbReference>
<evidence type="ECO:0000313" key="5">
    <source>
        <dbReference type="Proteomes" id="UP000254465"/>
    </source>
</evidence>
<dbReference type="AlphaFoldDB" id="A0A377IUN4"/>
<sequence length="363" mass="42079">MPIRKNEFGVWQIDITTPSGQRIRRSAQTTEKKLAQELHDKLKHEYWQVERLNKKPERTIEEALIRFLEVSQGQKDFKTKIRHTEYWRSVLAGRTLSSLTTDDIVNNLPTHKTSTGEKLSLSTQNRYRSSIMRVLSLAQKAGWIDSIPYIPKNKEPKVRVRWITQPQALELLNALQLSWMRDVCAFALATGARMTEILSFTWDKIDLSRNIAIVSSDIAKSGRARSLLLGEEALSIIARRREEQLSPYVFHRGKGKRIIEVDRDDFNRAAKRCNINDFRFHDLRHTWASWHVQNGTPLMVLKELGGWETLEMVKRYAHLNADHLLSYTNHVKLTSKCLLDTTKFDAKNDILDSSPEKKKAVSY</sequence>